<protein>
    <submittedName>
        <fullName evidence="1">Uncharacterized protein</fullName>
    </submittedName>
</protein>
<proteinExistence type="predicted"/>
<accession>A0A1H5ZKJ6</accession>
<dbReference type="OrthoDB" id="8479101at2"/>
<evidence type="ECO:0000313" key="2">
    <source>
        <dbReference type="Proteomes" id="UP000236742"/>
    </source>
</evidence>
<sequence length="157" mass="17186">MPFSFAEREQRALEGPVSLIQEFLDQLRTLLRSIVRETVEGFDFRPDLGAERGLIDGALADTEERGYFERASEGIYNANLEDTGLTGRSLSAKFGVLEALSEQLRRGLRKALKYILDMVNAVVGSIKAALGPAGVVADAIAELKDMIKAKIDIANGW</sequence>
<dbReference type="AlphaFoldDB" id="A0A1H5ZKJ6"/>
<dbReference type="EMBL" id="FNVD01000045">
    <property type="protein sequence ID" value="SEG36275.1"/>
    <property type="molecule type" value="Genomic_DNA"/>
</dbReference>
<keyword evidence="2" id="KW-1185">Reference proteome</keyword>
<dbReference type="Proteomes" id="UP000236742">
    <property type="component" value="Unassembled WGS sequence"/>
</dbReference>
<dbReference type="RefSeq" id="WP_146064269.1">
    <property type="nucleotide sequence ID" value="NZ_FNVD01000045.1"/>
</dbReference>
<gene>
    <name evidence="1" type="ORF">SAMN05421751_1451</name>
</gene>
<name>A0A1H5ZKJ6_9RHOB</name>
<organism evidence="1 2">
    <name type="scientific">Jhaorihella thermophila</name>
    <dbReference type="NCBI Taxonomy" id="488547"/>
    <lineage>
        <taxon>Bacteria</taxon>
        <taxon>Pseudomonadati</taxon>
        <taxon>Pseudomonadota</taxon>
        <taxon>Alphaproteobacteria</taxon>
        <taxon>Rhodobacterales</taxon>
        <taxon>Paracoccaceae</taxon>
        <taxon>Jhaorihella</taxon>
    </lineage>
</organism>
<evidence type="ECO:0000313" key="1">
    <source>
        <dbReference type="EMBL" id="SEG36275.1"/>
    </source>
</evidence>
<reference evidence="1 2" key="1">
    <citation type="submission" date="2016-10" db="EMBL/GenBank/DDBJ databases">
        <authorList>
            <person name="de Groot N.N."/>
        </authorList>
    </citation>
    <scope>NUCLEOTIDE SEQUENCE [LARGE SCALE GENOMIC DNA]</scope>
    <source>
        <strain evidence="1 2">DSM 23413</strain>
    </source>
</reference>